<dbReference type="GO" id="GO:0005506">
    <property type="term" value="F:iron ion binding"/>
    <property type="evidence" value="ECO:0007669"/>
    <property type="project" value="InterPro"/>
</dbReference>
<feature type="domain" description="Rieske" evidence="7">
    <location>
        <begin position="46"/>
        <end position="157"/>
    </location>
</feature>
<dbReference type="GO" id="GO:0016491">
    <property type="term" value="F:oxidoreductase activity"/>
    <property type="evidence" value="ECO:0007669"/>
    <property type="project" value="UniProtKB-KW"/>
</dbReference>
<dbReference type="EMBL" id="CAFBMT010000024">
    <property type="protein sequence ID" value="CAB4951855.1"/>
    <property type="molecule type" value="Genomic_DNA"/>
</dbReference>
<evidence type="ECO:0000256" key="4">
    <source>
        <dbReference type="ARBA" id="ARBA00023002"/>
    </source>
</evidence>
<evidence type="ECO:0000259" key="7">
    <source>
        <dbReference type="PROSITE" id="PS51296"/>
    </source>
</evidence>
<evidence type="ECO:0000256" key="3">
    <source>
        <dbReference type="ARBA" id="ARBA00022723"/>
    </source>
</evidence>
<keyword evidence="6" id="KW-0411">Iron-sulfur</keyword>
<protein>
    <submittedName>
        <fullName evidence="12">Unannotated protein</fullName>
    </submittedName>
</protein>
<keyword evidence="4" id="KW-0560">Oxidoreductase</keyword>
<dbReference type="SUPFAM" id="SSF55961">
    <property type="entry name" value="Bet v1-like"/>
    <property type="match status" value="1"/>
</dbReference>
<dbReference type="EMBL" id="CAFBIY010000192">
    <property type="protein sequence ID" value="CAB4853048.1"/>
    <property type="molecule type" value="Genomic_DNA"/>
</dbReference>
<keyword evidence="5" id="KW-0408">Iron</keyword>
<dbReference type="PROSITE" id="PS51296">
    <property type="entry name" value="RIESKE"/>
    <property type="match status" value="1"/>
</dbReference>
<dbReference type="Gene3D" id="3.90.380.10">
    <property type="entry name" value="Naphthalene 1,2-dioxygenase Alpha Subunit, Chain A, domain 1"/>
    <property type="match status" value="1"/>
</dbReference>
<gene>
    <name evidence="9" type="ORF">UFOPK2656_02332</name>
    <name evidence="10" type="ORF">UFOPK3267_02572</name>
    <name evidence="11" type="ORF">UFOPK3651_02909</name>
    <name evidence="12" type="ORF">UFOPK3931_01528</name>
    <name evidence="8" type="ORF">UFOPK4189_02353</name>
</gene>
<evidence type="ECO:0000256" key="6">
    <source>
        <dbReference type="ARBA" id="ARBA00023014"/>
    </source>
</evidence>
<keyword evidence="2" id="KW-0001">2Fe-2S</keyword>
<dbReference type="SUPFAM" id="SSF50022">
    <property type="entry name" value="ISP domain"/>
    <property type="match status" value="1"/>
</dbReference>
<name>A0A6J7NI23_9ZZZZ</name>
<dbReference type="Pfam" id="PF00355">
    <property type="entry name" value="Rieske"/>
    <property type="match status" value="1"/>
</dbReference>
<accession>A0A6J7NI23</accession>
<dbReference type="InterPro" id="IPR036922">
    <property type="entry name" value="Rieske_2Fe-2S_sf"/>
</dbReference>
<evidence type="ECO:0000256" key="1">
    <source>
        <dbReference type="ARBA" id="ARBA00001962"/>
    </source>
</evidence>
<dbReference type="Pfam" id="PF00848">
    <property type="entry name" value="Ring_hydroxyl_A"/>
    <property type="match status" value="1"/>
</dbReference>
<evidence type="ECO:0000313" key="10">
    <source>
        <dbReference type="EMBL" id="CAB4853048.1"/>
    </source>
</evidence>
<dbReference type="InterPro" id="IPR015879">
    <property type="entry name" value="Ring_hydroxy_dOase_asu_C_dom"/>
</dbReference>
<sequence length="404" mass="45382">MTSPTWQRPGYAFDPAEVQSLPNTAYASPEVFEREMQRAFSPENGLKYVGHDILLPLGGHRRSDGDERLVLTRDADGAVHLLANLCTHACRPILSHDEPINKPRLACEFHDWSFRSDGSLIGGANFDFGRGAAAEARRDALKLPSFDLLSWHGFHFAVDPDQRDSYAADLARVDSDFAERDVVHWLDLDDCVLHSTHDDRYHGDWKAFLEVFGDCYHVPPYHPGLASFVDCNSIEWTFGENFHAQFLTLSDERGTKSAKYAEWAEGLDTYYALRGETTPRMGVGWVGVYPNLMFEVYNGLRVLSVIVPLGFGEYLNRVHYCVPADMETLVPGLAQSIVDAFEETVLEDHDLVERRHEGMATARSLGLTFDNYSANLGGLALEAGVSHFHDWWNRRVGTPEPSMS</sequence>
<comment type="cofactor">
    <cofactor evidence="1">
        <name>Fe cation</name>
        <dbReference type="ChEBI" id="CHEBI:24875"/>
    </cofactor>
</comment>
<dbReference type="PANTHER" id="PTHR43756">
    <property type="entry name" value="CHOLINE MONOOXYGENASE, CHLOROPLASTIC"/>
    <property type="match status" value="1"/>
</dbReference>
<proteinExistence type="predicted"/>
<evidence type="ECO:0000313" key="11">
    <source>
        <dbReference type="EMBL" id="CAB4951855.1"/>
    </source>
</evidence>
<evidence type="ECO:0000313" key="8">
    <source>
        <dbReference type="EMBL" id="CAB4364594.1"/>
    </source>
</evidence>
<dbReference type="EMBL" id="CAFBOL010000036">
    <property type="protein sequence ID" value="CAB4991965.1"/>
    <property type="molecule type" value="Genomic_DNA"/>
</dbReference>
<dbReference type="AlphaFoldDB" id="A0A6J7NI23"/>
<organism evidence="12">
    <name type="scientific">freshwater metagenome</name>
    <dbReference type="NCBI Taxonomy" id="449393"/>
    <lineage>
        <taxon>unclassified sequences</taxon>
        <taxon>metagenomes</taxon>
        <taxon>ecological metagenomes</taxon>
    </lineage>
</organism>
<dbReference type="Gene3D" id="2.102.10.10">
    <property type="entry name" value="Rieske [2Fe-2S] iron-sulphur domain"/>
    <property type="match status" value="1"/>
</dbReference>
<evidence type="ECO:0000313" key="12">
    <source>
        <dbReference type="EMBL" id="CAB4991965.1"/>
    </source>
</evidence>
<dbReference type="InterPro" id="IPR001663">
    <property type="entry name" value="Rng_hydr_dOase-A"/>
</dbReference>
<dbReference type="EMBL" id="CAEZYF010000016">
    <property type="protein sequence ID" value="CAB4733929.1"/>
    <property type="molecule type" value="Genomic_DNA"/>
</dbReference>
<evidence type="ECO:0000256" key="2">
    <source>
        <dbReference type="ARBA" id="ARBA00022714"/>
    </source>
</evidence>
<dbReference type="PANTHER" id="PTHR43756:SF5">
    <property type="entry name" value="CHOLINE MONOOXYGENASE, CHLOROPLASTIC"/>
    <property type="match status" value="1"/>
</dbReference>
<keyword evidence="3" id="KW-0479">Metal-binding</keyword>
<dbReference type="GO" id="GO:0051537">
    <property type="term" value="F:2 iron, 2 sulfur cluster binding"/>
    <property type="evidence" value="ECO:0007669"/>
    <property type="project" value="UniProtKB-KW"/>
</dbReference>
<dbReference type="CDD" id="cd00680">
    <property type="entry name" value="RHO_alpha_C"/>
    <property type="match status" value="1"/>
</dbReference>
<evidence type="ECO:0000256" key="5">
    <source>
        <dbReference type="ARBA" id="ARBA00023004"/>
    </source>
</evidence>
<evidence type="ECO:0000313" key="9">
    <source>
        <dbReference type="EMBL" id="CAB4733929.1"/>
    </source>
</evidence>
<dbReference type="EMBL" id="CAESGF010000015">
    <property type="protein sequence ID" value="CAB4364594.1"/>
    <property type="molecule type" value="Genomic_DNA"/>
</dbReference>
<dbReference type="InterPro" id="IPR017941">
    <property type="entry name" value="Rieske_2Fe-2S"/>
</dbReference>
<reference evidence="12" key="1">
    <citation type="submission" date="2020-05" db="EMBL/GenBank/DDBJ databases">
        <authorList>
            <person name="Chiriac C."/>
            <person name="Salcher M."/>
            <person name="Ghai R."/>
            <person name="Kavagutti S V."/>
        </authorList>
    </citation>
    <scope>NUCLEOTIDE SEQUENCE</scope>
</reference>